<evidence type="ECO:0000313" key="1">
    <source>
        <dbReference type="EMBL" id="VDL66031.1"/>
    </source>
</evidence>
<dbReference type="WBParaSite" id="NBR_0000244101-mRNA-1">
    <property type="protein sequence ID" value="NBR_0000244101-mRNA-1"/>
    <property type="gene ID" value="NBR_0000244101"/>
</dbReference>
<evidence type="ECO:0000313" key="3">
    <source>
        <dbReference type="WBParaSite" id="NBR_0000244101-mRNA-1"/>
    </source>
</evidence>
<name>A0A0N4XIT9_NIPBR</name>
<dbReference type="AlphaFoldDB" id="A0A0N4XIT9"/>
<keyword evidence="2" id="KW-1185">Reference proteome</keyword>
<dbReference type="EMBL" id="UYSL01002788">
    <property type="protein sequence ID" value="VDL66031.1"/>
    <property type="molecule type" value="Genomic_DNA"/>
</dbReference>
<reference evidence="3" key="1">
    <citation type="submission" date="2017-02" db="UniProtKB">
        <authorList>
            <consortium name="WormBaseParasite"/>
        </authorList>
    </citation>
    <scope>IDENTIFICATION</scope>
</reference>
<protein>
    <submittedName>
        <fullName evidence="1 3">Uncharacterized protein</fullName>
    </submittedName>
</protein>
<dbReference type="Proteomes" id="UP000271162">
    <property type="component" value="Unassembled WGS sequence"/>
</dbReference>
<evidence type="ECO:0000313" key="2">
    <source>
        <dbReference type="Proteomes" id="UP000271162"/>
    </source>
</evidence>
<accession>A0A0N4XIT9</accession>
<organism evidence="3">
    <name type="scientific">Nippostrongylus brasiliensis</name>
    <name type="common">Rat hookworm</name>
    <dbReference type="NCBI Taxonomy" id="27835"/>
    <lineage>
        <taxon>Eukaryota</taxon>
        <taxon>Metazoa</taxon>
        <taxon>Ecdysozoa</taxon>
        <taxon>Nematoda</taxon>
        <taxon>Chromadorea</taxon>
        <taxon>Rhabditida</taxon>
        <taxon>Rhabditina</taxon>
        <taxon>Rhabditomorpha</taxon>
        <taxon>Strongyloidea</taxon>
        <taxon>Heligmosomidae</taxon>
        <taxon>Nippostrongylus</taxon>
    </lineage>
</organism>
<proteinExistence type="predicted"/>
<reference evidence="1 2" key="2">
    <citation type="submission" date="2018-11" db="EMBL/GenBank/DDBJ databases">
        <authorList>
            <consortium name="Pathogen Informatics"/>
        </authorList>
    </citation>
    <scope>NUCLEOTIDE SEQUENCE [LARGE SCALE GENOMIC DNA]</scope>
</reference>
<gene>
    <name evidence="1" type="ORF">NBR_LOCUS2442</name>
</gene>
<sequence>MRAETVRGRNDLASDLYIPDEATTSILVQRVVMQCSVLKGLADSTTSSLRVEFPVISALEQNTLGRAFSSKRCRVLYSQHTALHDGTALDENARRRVVEYASPLSVVSEQLSRWTRMLVVACFAQLHL</sequence>